<accession>A0A8H8DJW9</accession>
<proteinExistence type="predicted"/>
<dbReference type="GO" id="GO:1990165">
    <property type="term" value="F:single-strand break-containing DNA binding"/>
    <property type="evidence" value="ECO:0007669"/>
    <property type="project" value="TreeGrafter"/>
</dbReference>
<dbReference type="OrthoDB" id="3512845at2759"/>
<evidence type="ECO:0000313" key="2">
    <source>
        <dbReference type="Proteomes" id="UP000673691"/>
    </source>
</evidence>
<comment type="caution">
    <text evidence="1">The sequence shown here is derived from an EMBL/GenBank/DDBJ whole genome shotgun (WGS) entry which is preliminary data.</text>
</comment>
<dbReference type="Gene3D" id="3.30.428.10">
    <property type="entry name" value="HIT-like"/>
    <property type="match status" value="1"/>
</dbReference>
<dbReference type="SUPFAM" id="SSF54197">
    <property type="entry name" value="HIT-like"/>
    <property type="match status" value="1"/>
</dbReference>
<protein>
    <recommendedName>
        <fullName evidence="3">HIT domain-containing protein</fullName>
    </recommendedName>
</protein>
<keyword evidence="2" id="KW-1185">Reference proteome</keyword>
<gene>
    <name evidence="1" type="ORF">BJ554DRAFT_6750</name>
</gene>
<evidence type="ECO:0000313" key="1">
    <source>
        <dbReference type="EMBL" id="KAG5461108.1"/>
    </source>
</evidence>
<dbReference type="AlphaFoldDB" id="A0A8H8DJW9"/>
<dbReference type="Pfam" id="PF11969">
    <property type="entry name" value="DcpS_C"/>
    <property type="match status" value="1"/>
</dbReference>
<dbReference type="Proteomes" id="UP000673691">
    <property type="component" value="Unassembled WGS sequence"/>
</dbReference>
<organism evidence="1 2">
    <name type="scientific">Olpidium bornovanus</name>
    <dbReference type="NCBI Taxonomy" id="278681"/>
    <lineage>
        <taxon>Eukaryota</taxon>
        <taxon>Fungi</taxon>
        <taxon>Fungi incertae sedis</taxon>
        <taxon>Olpidiomycota</taxon>
        <taxon>Olpidiomycotina</taxon>
        <taxon>Olpidiomycetes</taxon>
        <taxon>Olpidiales</taxon>
        <taxon>Olpidiaceae</taxon>
        <taxon>Olpidium</taxon>
    </lineage>
</organism>
<dbReference type="PANTHER" id="PTHR12486:SF4">
    <property type="entry name" value="APRATAXIN"/>
    <property type="match status" value="1"/>
</dbReference>
<evidence type="ECO:0008006" key="3">
    <source>
        <dbReference type="Google" id="ProtNLM"/>
    </source>
</evidence>
<sequence length="331" mass="37326">MPENLTQLPIAASSKRTAKLTTLSAGKRGGIHHEGSPWANALKPYCVHPETFPKEEVVEYDDEFVVIYDKYPKAKQHLLVMPRKEMNGLASLGRDSLPVFEKLVSRGDAVADRWMDGWGFVLAVDGYLPMADGGWPVLVRAFWSRLKREHPELEFRKGFHAPTPHARNLAGFRLARVKKQEALEFLYVALFQRCVNCHRNPAGERSFQRGGARRAAQTSSAVPQVCRKAFEHSKAQSAPSHALTKRSVRDTHESVTRMRHHGILRSCIRPWGRMITFLYCPQHAGHKHQFPAEPGGPRRGFTFLCPLGLNTKAKRDSCRCRSSRQGLQSAT</sequence>
<reference evidence="1 2" key="1">
    <citation type="journal article" name="Sci. Rep.">
        <title>Genome-scale phylogenetic analyses confirm Olpidium as the closest living zoosporic fungus to the non-flagellated, terrestrial fungi.</title>
        <authorList>
            <person name="Chang Y."/>
            <person name="Rochon D."/>
            <person name="Sekimoto S."/>
            <person name="Wang Y."/>
            <person name="Chovatia M."/>
            <person name="Sandor L."/>
            <person name="Salamov A."/>
            <person name="Grigoriev I.V."/>
            <person name="Stajich J.E."/>
            <person name="Spatafora J.W."/>
        </authorList>
    </citation>
    <scope>NUCLEOTIDE SEQUENCE [LARGE SCALE GENOMIC DNA]</scope>
    <source>
        <strain evidence="1">S191</strain>
    </source>
</reference>
<name>A0A8H8DJW9_9FUNG</name>
<dbReference type="GO" id="GO:0033699">
    <property type="term" value="F:DNA 5'-adenosine monophosphate hydrolase activity"/>
    <property type="evidence" value="ECO:0007669"/>
    <property type="project" value="TreeGrafter"/>
</dbReference>
<dbReference type="EMBL" id="JAEFCI010004190">
    <property type="protein sequence ID" value="KAG5461108.1"/>
    <property type="molecule type" value="Genomic_DNA"/>
</dbReference>
<dbReference type="GO" id="GO:0030983">
    <property type="term" value="F:mismatched DNA binding"/>
    <property type="evidence" value="ECO:0007669"/>
    <property type="project" value="TreeGrafter"/>
</dbReference>
<dbReference type="GO" id="GO:0003725">
    <property type="term" value="F:double-stranded RNA binding"/>
    <property type="evidence" value="ECO:0007669"/>
    <property type="project" value="TreeGrafter"/>
</dbReference>
<dbReference type="GO" id="GO:0000012">
    <property type="term" value="P:single strand break repair"/>
    <property type="evidence" value="ECO:0007669"/>
    <property type="project" value="TreeGrafter"/>
</dbReference>
<dbReference type="GO" id="GO:0005634">
    <property type="term" value="C:nucleus"/>
    <property type="evidence" value="ECO:0007669"/>
    <property type="project" value="TreeGrafter"/>
</dbReference>
<dbReference type="InterPro" id="IPR036265">
    <property type="entry name" value="HIT-like_sf"/>
</dbReference>
<dbReference type="PANTHER" id="PTHR12486">
    <property type="entry name" value="APRATAXIN-RELATED"/>
    <property type="match status" value="1"/>
</dbReference>
<dbReference type="GO" id="GO:0003697">
    <property type="term" value="F:single-stranded DNA binding"/>
    <property type="evidence" value="ECO:0007669"/>
    <property type="project" value="TreeGrafter"/>
</dbReference>